<keyword evidence="4" id="KW-1185">Reference proteome</keyword>
<evidence type="ECO:0008006" key="5">
    <source>
        <dbReference type="Google" id="ProtNLM"/>
    </source>
</evidence>
<dbReference type="Proteomes" id="UP000321272">
    <property type="component" value="Chromosome"/>
</dbReference>
<organism evidence="3 4">
    <name type="scientific">Pistricoccus aurantiacus</name>
    <dbReference type="NCBI Taxonomy" id="1883414"/>
    <lineage>
        <taxon>Bacteria</taxon>
        <taxon>Pseudomonadati</taxon>
        <taxon>Pseudomonadota</taxon>
        <taxon>Gammaproteobacteria</taxon>
        <taxon>Oceanospirillales</taxon>
        <taxon>Halomonadaceae</taxon>
        <taxon>Pistricoccus</taxon>
    </lineage>
</organism>
<dbReference type="EMBL" id="CP042382">
    <property type="protein sequence ID" value="QEA39810.1"/>
    <property type="molecule type" value="Genomic_DNA"/>
</dbReference>
<feature type="region of interest" description="Disordered" evidence="1">
    <location>
        <begin position="35"/>
        <end position="85"/>
    </location>
</feature>
<feature type="signal peptide" evidence="2">
    <location>
        <begin position="1"/>
        <end position="24"/>
    </location>
</feature>
<feature type="compositionally biased region" description="Basic and acidic residues" evidence="1">
    <location>
        <begin position="73"/>
        <end position="85"/>
    </location>
</feature>
<dbReference type="NCBIfam" id="NF040598">
    <property type="entry name" value="Ala_zip_lipo"/>
    <property type="match status" value="1"/>
</dbReference>
<evidence type="ECO:0000256" key="1">
    <source>
        <dbReference type="SAM" id="MobiDB-lite"/>
    </source>
</evidence>
<keyword evidence="2" id="KW-0732">Signal</keyword>
<proteinExistence type="predicted"/>
<protein>
    <recommendedName>
        <fullName evidence="5">Lipoprotein</fullName>
    </recommendedName>
</protein>
<sequence>MSKFTNALKLTAAAASFAILAGCASDGADKTTLEQVQSEASQANSTANKAMNTANQAQRDARAAMQMAQENRQAMDRMFERSMRK</sequence>
<dbReference type="RefSeq" id="WP_147184858.1">
    <property type="nucleotide sequence ID" value="NZ_CP042382.1"/>
</dbReference>
<dbReference type="KEGG" id="paur:FGL86_12495"/>
<evidence type="ECO:0000313" key="3">
    <source>
        <dbReference type="EMBL" id="QEA39810.1"/>
    </source>
</evidence>
<dbReference type="AlphaFoldDB" id="A0A5B8SYB7"/>
<feature type="chain" id="PRO_5022989315" description="Lipoprotein" evidence="2">
    <location>
        <begin position="25"/>
        <end position="85"/>
    </location>
</feature>
<name>A0A5B8SYB7_9GAMM</name>
<dbReference type="PROSITE" id="PS51257">
    <property type="entry name" value="PROKAR_LIPOPROTEIN"/>
    <property type="match status" value="1"/>
</dbReference>
<feature type="compositionally biased region" description="Low complexity" evidence="1">
    <location>
        <begin position="54"/>
        <end position="69"/>
    </location>
</feature>
<dbReference type="Pfam" id="PF11839">
    <property type="entry name" value="Alanine_zipper"/>
    <property type="match status" value="1"/>
</dbReference>
<evidence type="ECO:0000313" key="4">
    <source>
        <dbReference type="Proteomes" id="UP000321272"/>
    </source>
</evidence>
<evidence type="ECO:0000256" key="2">
    <source>
        <dbReference type="SAM" id="SignalP"/>
    </source>
</evidence>
<accession>A0A5B8SYB7</accession>
<dbReference type="InterPro" id="IPR021793">
    <property type="entry name" value="Oprl"/>
</dbReference>
<feature type="compositionally biased region" description="Polar residues" evidence="1">
    <location>
        <begin position="35"/>
        <end position="53"/>
    </location>
</feature>
<reference evidence="3 4" key="1">
    <citation type="submission" date="2019-06" db="EMBL/GenBank/DDBJ databases">
        <title>Genome analyses of bacteria isolated from kimchi.</title>
        <authorList>
            <person name="Lee S."/>
            <person name="Ahn S."/>
            <person name="Roh S."/>
        </authorList>
    </citation>
    <scope>NUCLEOTIDE SEQUENCE [LARGE SCALE GENOMIC DNA]</scope>
    <source>
        <strain evidence="3 4">CBA4606</strain>
    </source>
</reference>
<gene>
    <name evidence="3" type="ORF">FGL86_12495</name>
</gene>